<dbReference type="SMART" id="SM00952">
    <property type="entry name" value="RAP"/>
    <property type="match status" value="1"/>
</dbReference>
<evidence type="ECO:0000259" key="1">
    <source>
        <dbReference type="SMART" id="SM00952"/>
    </source>
</evidence>
<sequence length="658" mass="77188">MISKQLSVVLSPNGQFVLRKLNLISKNLLNTNSHVNLYHSKAIRCLYSDKSRINNIILRESHTKAEIQAPLNTTGFAHRFMESSEAYSNTLSSTLKVNEDLQIEEIESILQKQWISMSIPEILENFECLSINARKNEESINHPKYHGILEVLKNKLPDFIDQQIHHFFRCLELWKYDGTEEVYKSLLTTLDNECLKRMPGWSTEEILLTNDHFYKLRMARYLEFTWHSLRKLGSKPRKMTPTHLVQYAFFMKMNRRLPIRPYEIEYRVEQHFDNFTIEELAIIALAFSKYEAPIRSNQLMVKIIKTLVSEIDNVNDYCLKALVDILRIGGEPEIVNQLEILLKKMENNISRLDVKTLTAVMNLQRKVLMHNEQLTSKILERCEKEIKDMKLAHLEKILFALHMFNYDPKTTPFYSMAHNELLDPDRAAEIERSPSSLIHITMFLLKQQVYPEEILKRILDPDFVNRTSNSNVYKLDRNYLDIDFYLEFEHPEYNGPRLRKDLVNHLMKFYGSLKKRSVKKSDSDKTIIEIAHIIKKIAKSETAVYVDSIMPHIAKTHIIVCLDPETKEFLSPSEKLSNIPAGRIKYAPDDDKKWYVLSIGSKNLITRDESHKITGLLANEIRQLECIGYTPIVIPQYEWNNMFEEGLKQKYLKNLLFR</sequence>
<keyword evidence="3" id="KW-1185">Reference proteome</keyword>
<dbReference type="GeneID" id="100216470"/>
<reference evidence="2" key="1">
    <citation type="submission" date="2021-01" db="UniProtKB">
        <authorList>
            <consortium name="EnsemblMetazoa"/>
        </authorList>
    </citation>
    <scope>IDENTIFICATION</scope>
</reference>
<dbReference type="Proteomes" id="UP000002358">
    <property type="component" value="Chromosome 3"/>
</dbReference>
<name>A0A7M6UUU4_NASVI</name>
<protein>
    <recommendedName>
        <fullName evidence="1">RAP domain-containing protein</fullName>
    </recommendedName>
</protein>
<dbReference type="SMR" id="A0A7M6UUU4"/>
<evidence type="ECO:0000313" key="2">
    <source>
        <dbReference type="EnsemblMetazoa" id="NP_001135930"/>
    </source>
</evidence>
<dbReference type="FunCoup" id="A0A7M6UUU4">
    <property type="interactions" value="579"/>
</dbReference>
<dbReference type="InterPro" id="IPR013584">
    <property type="entry name" value="RAP"/>
</dbReference>
<dbReference type="AlphaFoldDB" id="A0A7M6UUU4"/>
<proteinExistence type="predicted"/>
<dbReference type="OrthoDB" id="10064757at2759"/>
<dbReference type="RefSeq" id="NP_001135930.1">
    <property type="nucleotide sequence ID" value="NM_001142458.1"/>
</dbReference>
<accession>A0A7M6UUU4</accession>
<evidence type="ECO:0000313" key="3">
    <source>
        <dbReference type="Proteomes" id="UP000002358"/>
    </source>
</evidence>
<feature type="domain" description="RAP" evidence="1">
    <location>
        <begin position="597"/>
        <end position="655"/>
    </location>
</feature>
<dbReference type="InParanoid" id="A0A7M6UUU4"/>
<dbReference type="EnsemblMetazoa" id="NM_001142458">
    <property type="protein sequence ID" value="NP_001135930"/>
    <property type="gene ID" value="LOC100216470"/>
</dbReference>
<organism evidence="2 3">
    <name type="scientific">Nasonia vitripennis</name>
    <name type="common">Parasitic wasp</name>
    <dbReference type="NCBI Taxonomy" id="7425"/>
    <lineage>
        <taxon>Eukaryota</taxon>
        <taxon>Metazoa</taxon>
        <taxon>Ecdysozoa</taxon>
        <taxon>Arthropoda</taxon>
        <taxon>Hexapoda</taxon>
        <taxon>Insecta</taxon>
        <taxon>Pterygota</taxon>
        <taxon>Neoptera</taxon>
        <taxon>Endopterygota</taxon>
        <taxon>Hymenoptera</taxon>
        <taxon>Apocrita</taxon>
        <taxon>Proctotrupomorpha</taxon>
        <taxon>Chalcidoidea</taxon>
        <taxon>Pteromalidae</taxon>
        <taxon>Pteromalinae</taxon>
        <taxon>Nasonia</taxon>
    </lineage>
</organism>
<dbReference type="KEGG" id="nvi:100216470"/>